<dbReference type="EMBL" id="CAAALY010015996">
    <property type="protein sequence ID" value="VEL12836.1"/>
    <property type="molecule type" value="Genomic_DNA"/>
</dbReference>
<keyword evidence="3" id="KW-1185">Reference proteome</keyword>
<proteinExistence type="predicted"/>
<comment type="caution">
    <text evidence="2">The sequence shown here is derived from an EMBL/GenBank/DDBJ whole genome shotgun (WGS) entry which is preliminary data.</text>
</comment>
<dbReference type="AlphaFoldDB" id="A0A448WJ02"/>
<sequence length="99" mass="11341">MGVALNFGHSGPARLDRSHLPVRSTCRLPHERPGSRDPFSDRAEWRVVFVVVRQAALEACETFGFHLPPRLYHRKRPVDSAQHWPNPKTDMNQAECDAR</sequence>
<organism evidence="2 3">
    <name type="scientific">Protopolystoma xenopodis</name>
    <dbReference type="NCBI Taxonomy" id="117903"/>
    <lineage>
        <taxon>Eukaryota</taxon>
        <taxon>Metazoa</taxon>
        <taxon>Spiralia</taxon>
        <taxon>Lophotrochozoa</taxon>
        <taxon>Platyhelminthes</taxon>
        <taxon>Monogenea</taxon>
        <taxon>Polyopisthocotylea</taxon>
        <taxon>Polystomatidea</taxon>
        <taxon>Polystomatidae</taxon>
        <taxon>Protopolystoma</taxon>
    </lineage>
</organism>
<accession>A0A448WJ02</accession>
<dbReference type="Proteomes" id="UP000784294">
    <property type="component" value="Unassembled WGS sequence"/>
</dbReference>
<gene>
    <name evidence="2" type="ORF">PXEA_LOCUS6276</name>
</gene>
<evidence type="ECO:0000313" key="3">
    <source>
        <dbReference type="Proteomes" id="UP000784294"/>
    </source>
</evidence>
<evidence type="ECO:0000313" key="2">
    <source>
        <dbReference type="EMBL" id="VEL12836.1"/>
    </source>
</evidence>
<reference evidence="2" key="1">
    <citation type="submission" date="2018-11" db="EMBL/GenBank/DDBJ databases">
        <authorList>
            <consortium name="Pathogen Informatics"/>
        </authorList>
    </citation>
    <scope>NUCLEOTIDE SEQUENCE</scope>
</reference>
<name>A0A448WJ02_9PLAT</name>
<protein>
    <submittedName>
        <fullName evidence="2">Uncharacterized protein</fullName>
    </submittedName>
</protein>
<evidence type="ECO:0000256" key="1">
    <source>
        <dbReference type="SAM" id="MobiDB-lite"/>
    </source>
</evidence>
<feature type="region of interest" description="Disordered" evidence="1">
    <location>
        <begin position="76"/>
        <end position="99"/>
    </location>
</feature>